<comment type="similarity">
    <text evidence="1">Belongs to the thioredoxin family. DsbA subfamily.</text>
</comment>
<evidence type="ECO:0000256" key="3">
    <source>
        <dbReference type="ARBA" id="ARBA00023002"/>
    </source>
</evidence>
<evidence type="ECO:0000313" key="7">
    <source>
        <dbReference type="EMBL" id="OGI69707.1"/>
    </source>
</evidence>
<dbReference type="Proteomes" id="UP000178059">
    <property type="component" value="Unassembled WGS sequence"/>
</dbReference>
<evidence type="ECO:0000256" key="2">
    <source>
        <dbReference type="ARBA" id="ARBA00022729"/>
    </source>
</evidence>
<dbReference type="STRING" id="1801743.A2824_03185"/>
<dbReference type="PROSITE" id="PS51352">
    <property type="entry name" value="THIOREDOXIN_2"/>
    <property type="match status" value="1"/>
</dbReference>
<dbReference type="PANTHER" id="PTHR13887:SF14">
    <property type="entry name" value="DISULFIDE BOND FORMATION PROTEIN D"/>
    <property type="match status" value="1"/>
</dbReference>
<keyword evidence="3" id="KW-0560">Oxidoreductase</keyword>
<accession>A0A1F6VJ76</accession>
<dbReference type="SUPFAM" id="SSF52833">
    <property type="entry name" value="Thioredoxin-like"/>
    <property type="match status" value="1"/>
</dbReference>
<dbReference type="InterPro" id="IPR036249">
    <property type="entry name" value="Thioredoxin-like_sf"/>
</dbReference>
<dbReference type="AlphaFoldDB" id="A0A1F6VJ76"/>
<evidence type="ECO:0000259" key="6">
    <source>
        <dbReference type="PROSITE" id="PS51352"/>
    </source>
</evidence>
<dbReference type="Pfam" id="PF13462">
    <property type="entry name" value="Thioredoxin_4"/>
    <property type="match status" value="1"/>
</dbReference>
<comment type="caution">
    <text evidence="7">The sequence shown here is derived from an EMBL/GenBank/DDBJ whole genome shotgun (WGS) entry which is preliminary data.</text>
</comment>
<dbReference type="PANTHER" id="PTHR13887">
    <property type="entry name" value="GLUTATHIONE S-TRANSFERASE KAPPA"/>
    <property type="match status" value="1"/>
</dbReference>
<evidence type="ECO:0000256" key="4">
    <source>
        <dbReference type="ARBA" id="ARBA00023157"/>
    </source>
</evidence>
<feature type="domain" description="Thioredoxin" evidence="6">
    <location>
        <begin position="1"/>
        <end position="177"/>
    </location>
</feature>
<keyword evidence="2" id="KW-0732">Signal</keyword>
<dbReference type="InterPro" id="IPR013766">
    <property type="entry name" value="Thioredoxin_domain"/>
</dbReference>
<gene>
    <name evidence="7" type="ORF">A2824_03185</name>
</gene>
<sequence length="180" mass="20480">MYNIEISEADWIKGNKEASAVLVEYSDFQCPACGAYYPLMKQITEDFGDKIAFVYRHFPLKQIHKHATLAAEAAEAAGQQGKFWEMHDLIFENQLTWSNKISSKDTFVEYAERLGLNAEKFKSDLESKEIKNKVESDYLSGISFGVNGTPTFFLNGKKLANPRAYDEFKQIIEQAISDNI</sequence>
<dbReference type="GO" id="GO:0016491">
    <property type="term" value="F:oxidoreductase activity"/>
    <property type="evidence" value="ECO:0007669"/>
    <property type="project" value="UniProtKB-KW"/>
</dbReference>
<keyword evidence="4" id="KW-1015">Disulfide bond</keyword>
<proteinExistence type="inferred from homology"/>
<organism evidence="7 8">
    <name type="scientific">Candidatus Nomurabacteria bacterium RIFCSPHIGHO2_01_FULL_42_16</name>
    <dbReference type="NCBI Taxonomy" id="1801743"/>
    <lineage>
        <taxon>Bacteria</taxon>
        <taxon>Candidatus Nomuraibacteriota</taxon>
    </lineage>
</organism>
<protein>
    <recommendedName>
        <fullName evidence="6">Thioredoxin domain-containing protein</fullName>
    </recommendedName>
</protein>
<name>A0A1F6VJ76_9BACT</name>
<dbReference type="InterPro" id="IPR012336">
    <property type="entry name" value="Thioredoxin-like_fold"/>
</dbReference>
<keyword evidence="5" id="KW-0676">Redox-active center</keyword>
<evidence type="ECO:0000313" key="8">
    <source>
        <dbReference type="Proteomes" id="UP000178059"/>
    </source>
</evidence>
<dbReference type="EMBL" id="MFTT01000021">
    <property type="protein sequence ID" value="OGI69707.1"/>
    <property type="molecule type" value="Genomic_DNA"/>
</dbReference>
<evidence type="ECO:0000256" key="5">
    <source>
        <dbReference type="ARBA" id="ARBA00023284"/>
    </source>
</evidence>
<evidence type="ECO:0000256" key="1">
    <source>
        <dbReference type="ARBA" id="ARBA00005791"/>
    </source>
</evidence>
<dbReference type="Gene3D" id="3.40.30.10">
    <property type="entry name" value="Glutaredoxin"/>
    <property type="match status" value="1"/>
</dbReference>
<reference evidence="7 8" key="1">
    <citation type="journal article" date="2016" name="Nat. Commun.">
        <title>Thousands of microbial genomes shed light on interconnected biogeochemical processes in an aquifer system.</title>
        <authorList>
            <person name="Anantharaman K."/>
            <person name="Brown C.T."/>
            <person name="Hug L.A."/>
            <person name="Sharon I."/>
            <person name="Castelle C.J."/>
            <person name="Probst A.J."/>
            <person name="Thomas B.C."/>
            <person name="Singh A."/>
            <person name="Wilkins M.J."/>
            <person name="Karaoz U."/>
            <person name="Brodie E.L."/>
            <person name="Williams K.H."/>
            <person name="Hubbard S.S."/>
            <person name="Banfield J.F."/>
        </authorList>
    </citation>
    <scope>NUCLEOTIDE SEQUENCE [LARGE SCALE GENOMIC DNA]</scope>
</reference>